<evidence type="ECO:0000313" key="5">
    <source>
        <dbReference type="Proteomes" id="UP000054007"/>
    </source>
</evidence>
<dbReference type="PANTHER" id="PTHR43618">
    <property type="entry name" value="7-ALPHA-HYDROXYSTEROID DEHYDROGENASE"/>
    <property type="match status" value="1"/>
</dbReference>
<dbReference type="InterPro" id="IPR020904">
    <property type="entry name" value="Sc_DH/Rdtase_CS"/>
</dbReference>
<evidence type="ECO:0000313" key="4">
    <source>
        <dbReference type="EMBL" id="KIY70217.1"/>
    </source>
</evidence>
<comment type="similarity">
    <text evidence="1">Belongs to the short-chain dehydrogenases/reductases (SDR) family.</text>
</comment>
<accession>A0A0D7BIE4</accession>
<sequence>MSSDLFNVSGRVALITGGGQGLGEHMAEGLVKNGAKVYITGRTESTLKRTTEALNAIKPGAAKYCVCDIGKKEDLEKLVGFVKQYETRLDILIQNAGTAAFDMPSPENDISGSMDMPNPFPITASLDPSQWEEQFRAYCWSPYALVCMALPLLAEAAKLGEGRGSVIMITSIAARFFNPWWRVPAYSSAKAGMEHLSKIIGARVYPYGVRVNCIAPGSFPSAVNLPDNPYAMSNPENDKRIPLGRSGTADDIVGGMLFFASRASAYVTGQFMDIDGGAMLVANGTNKIAP</sequence>
<dbReference type="Proteomes" id="UP000054007">
    <property type="component" value="Unassembled WGS sequence"/>
</dbReference>
<keyword evidence="2" id="KW-0521">NADP</keyword>
<proteinExistence type="inferred from homology"/>
<organism evidence="4 5">
    <name type="scientific">Cylindrobasidium torrendii FP15055 ss-10</name>
    <dbReference type="NCBI Taxonomy" id="1314674"/>
    <lineage>
        <taxon>Eukaryota</taxon>
        <taxon>Fungi</taxon>
        <taxon>Dikarya</taxon>
        <taxon>Basidiomycota</taxon>
        <taxon>Agaricomycotina</taxon>
        <taxon>Agaricomycetes</taxon>
        <taxon>Agaricomycetidae</taxon>
        <taxon>Agaricales</taxon>
        <taxon>Marasmiineae</taxon>
        <taxon>Physalacriaceae</taxon>
        <taxon>Cylindrobasidium</taxon>
    </lineage>
</organism>
<keyword evidence="5" id="KW-1185">Reference proteome</keyword>
<dbReference type="GO" id="GO:0016491">
    <property type="term" value="F:oxidoreductase activity"/>
    <property type="evidence" value="ECO:0007669"/>
    <property type="project" value="UniProtKB-KW"/>
</dbReference>
<dbReference type="SUPFAM" id="SSF51735">
    <property type="entry name" value="NAD(P)-binding Rossmann-fold domains"/>
    <property type="match status" value="1"/>
</dbReference>
<name>A0A0D7BIE4_9AGAR</name>
<evidence type="ECO:0000256" key="1">
    <source>
        <dbReference type="ARBA" id="ARBA00006484"/>
    </source>
</evidence>
<dbReference type="InterPro" id="IPR002347">
    <property type="entry name" value="SDR_fam"/>
</dbReference>
<evidence type="ECO:0000256" key="3">
    <source>
        <dbReference type="ARBA" id="ARBA00023002"/>
    </source>
</evidence>
<dbReference type="PRINTS" id="PR00081">
    <property type="entry name" value="GDHRDH"/>
</dbReference>
<keyword evidence="3" id="KW-0560">Oxidoreductase</keyword>
<dbReference type="OrthoDB" id="3819888at2759"/>
<dbReference type="CDD" id="cd05233">
    <property type="entry name" value="SDR_c"/>
    <property type="match status" value="1"/>
</dbReference>
<dbReference type="InterPro" id="IPR036291">
    <property type="entry name" value="NAD(P)-bd_dom_sf"/>
</dbReference>
<dbReference type="STRING" id="1314674.A0A0D7BIE4"/>
<dbReference type="PRINTS" id="PR00080">
    <property type="entry name" value="SDRFAMILY"/>
</dbReference>
<reference evidence="4 5" key="1">
    <citation type="journal article" date="2015" name="Fungal Genet. Biol.">
        <title>Evolution of novel wood decay mechanisms in Agaricales revealed by the genome sequences of Fistulina hepatica and Cylindrobasidium torrendii.</title>
        <authorList>
            <person name="Floudas D."/>
            <person name="Held B.W."/>
            <person name="Riley R."/>
            <person name="Nagy L.G."/>
            <person name="Koehler G."/>
            <person name="Ransdell A.S."/>
            <person name="Younus H."/>
            <person name="Chow J."/>
            <person name="Chiniquy J."/>
            <person name="Lipzen A."/>
            <person name="Tritt A."/>
            <person name="Sun H."/>
            <person name="Haridas S."/>
            <person name="LaButti K."/>
            <person name="Ohm R.A."/>
            <person name="Kues U."/>
            <person name="Blanchette R.A."/>
            <person name="Grigoriev I.V."/>
            <person name="Minto R.E."/>
            <person name="Hibbett D.S."/>
        </authorList>
    </citation>
    <scope>NUCLEOTIDE SEQUENCE [LARGE SCALE GENOMIC DNA]</scope>
    <source>
        <strain evidence="4 5">FP15055 ss-10</strain>
    </source>
</reference>
<dbReference type="InterPro" id="IPR052178">
    <property type="entry name" value="Sec_Metab_Biosynth_SDR"/>
</dbReference>
<evidence type="ECO:0000256" key="2">
    <source>
        <dbReference type="ARBA" id="ARBA00022857"/>
    </source>
</evidence>
<dbReference type="PROSITE" id="PS00061">
    <property type="entry name" value="ADH_SHORT"/>
    <property type="match status" value="1"/>
</dbReference>
<dbReference type="AlphaFoldDB" id="A0A0D7BIE4"/>
<dbReference type="Pfam" id="PF13561">
    <property type="entry name" value="adh_short_C2"/>
    <property type="match status" value="1"/>
</dbReference>
<dbReference type="Gene3D" id="3.40.50.720">
    <property type="entry name" value="NAD(P)-binding Rossmann-like Domain"/>
    <property type="match status" value="1"/>
</dbReference>
<dbReference type="EMBL" id="KN880471">
    <property type="protein sequence ID" value="KIY70217.1"/>
    <property type="molecule type" value="Genomic_DNA"/>
</dbReference>
<gene>
    <name evidence="4" type="ORF">CYLTODRAFT_371317</name>
</gene>
<protein>
    <submittedName>
        <fullName evidence="4">NAD(P)-binding protein</fullName>
    </submittedName>
</protein>
<dbReference type="PANTHER" id="PTHR43618:SF8">
    <property type="entry name" value="7ALPHA-HYDROXYSTEROID DEHYDROGENASE"/>
    <property type="match status" value="1"/>
</dbReference>